<accession>A0A316G360</accession>
<dbReference type="PANTHER" id="PTHR47359">
    <property type="entry name" value="PEPTIDOGLYCAN DL-ENDOPEPTIDASE CWLO"/>
    <property type="match status" value="1"/>
</dbReference>
<evidence type="ECO:0000313" key="7">
    <source>
        <dbReference type="Proteomes" id="UP000245390"/>
    </source>
</evidence>
<dbReference type="InterPro" id="IPR000064">
    <property type="entry name" value="NLP_P60_dom"/>
</dbReference>
<evidence type="ECO:0000256" key="4">
    <source>
        <dbReference type="ARBA" id="ARBA00022807"/>
    </source>
</evidence>
<keyword evidence="2" id="KW-0645">Protease</keyword>
<dbReference type="RefSeq" id="WP_109760453.1">
    <property type="nucleotide sequence ID" value="NZ_CP034588.1"/>
</dbReference>
<gene>
    <name evidence="6" type="ORF">C8D95_109141</name>
</gene>
<dbReference type="KEGG" id="salo:EF888_19590"/>
<comment type="caution">
    <text evidence="6">The sequence shown here is derived from an EMBL/GenBank/DDBJ whole genome shotgun (WGS) entry which is preliminary data.</text>
</comment>
<feature type="domain" description="NlpC/P60" evidence="5">
    <location>
        <begin position="153"/>
        <end position="272"/>
    </location>
</feature>
<dbReference type="Gene3D" id="3.90.1720.10">
    <property type="entry name" value="endopeptidase domain like (from Nostoc punctiforme)"/>
    <property type="match status" value="1"/>
</dbReference>
<dbReference type="PROSITE" id="PS51935">
    <property type="entry name" value="NLPC_P60"/>
    <property type="match status" value="1"/>
</dbReference>
<dbReference type="InterPro" id="IPR051794">
    <property type="entry name" value="PG_Endopeptidase_C40"/>
</dbReference>
<evidence type="ECO:0000313" key="6">
    <source>
        <dbReference type="EMBL" id="PWK55053.1"/>
    </source>
</evidence>
<dbReference type="Pfam" id="PF00877">
    <property type="entry name" value="NLPC_P60"/>
    <property type="match status" value="1"/>
</dbReference>
<dbReference type="GO" id="GO:0006508">
    <property type="term" value="P:proteolysis"/>
    <property type="evidence" value="ECO:0007669"/>
    <property type="project" value="UniProtKB-KW"/>
</dbReference>
<evidence type="ECO:0000256" key="3">
    <source>
        <dbReference type="ARBA" id="ARBA00022801"/>
    </source>
</evidence>
<comment type="similarity">
    <text evidence="1">Belongs to the peptidase C40 family.</text>
</comment>
<sequence>MTDRRLLASNGRVAHVSLQGKVEAERFVEGEARQLRRTAWLRRAPDGAVDRQLLFGDPFLVLEENDRAAFGVSRKDGYVGYVEADALWEGAEPTHRVAIRTTWAWAAPSFKVPPILDLHLSAEVAVTGETTPWTEIAGPEGPLYVPTNHLMPLSEVEDPVTAAHMMVGTPYVWGGNTGFGIDCSGLVQAAFRAAGRACPPDSDLQMAMEGASLEHGALKRGDLVFWRGHVAMMADEVFIVHANAHHMAVAVEPLTEAIDRIKKTDVGEPLLMLKPGR</sequence>
<dbReference type="OrthoDB" id="9813368at2"/>
<organism evidence="6 7">
    <name type="scientific">Silicimonas algicola</name>
    <dbReference type="NCBI Taxonomy" id="1826607"/>
    <lineage>
        <taxon>Bacteria</taxon>
        <taxon>Pseudomonadati</taxon>
        <taxon>Pseudomonadota</taxon>
        <taxon>Alphaproteobacteria</taxon>
        <taxon>Rhodobacterales</taxon>
        <taxon>Paracoccaceae</taxon>
    </lineage>
</organism>
<keyword evidence="3 6" id="KW-0378">Hydrolase</keyword>
<dbReference type="Proteomes" id="UP000245390">
    <property type="component" value="Unassembled WGS sequence"/>
</dbReference>
<dbReference type="InterPro" id="IPR038765">
    <property type="entry name" value="Papain-like_cys_pep_sf"/>
</dbReference>
<name>A0A316G360_9RHOB</name>
<evidence type="ECO:0000256" key="2">
    <source>
        <dbReference type="ARBA" id="ARBA00022670"/>
    </source>
</evidence>
<protein>
    <submittedName>
        <fullName evidence="6">Cell wall-associated NlpC family hydrolase</fullName>
    </submittedName>
</protein>
<dbReference type="PANTHER" id="PTHR47359:SF3">
    <property type="entry name" value="NLP_P60 DOMAIN-CONTAINING PROTEIN-RELATED"/>
    <property type="match status" value="1"/>
</dbReference>
<dbReference type="InterPro" id="IPR041382">
    <property type="entry name" value="SH3_16"/>
</dbReference>
<dbReference type="AlphaFoldDB" id="A0A316G360"/>
<dbReference type="EMBL" id="QGGV01000009">
    <property type="protein sequence ID" value="PWK55053.1"/>
    <property type="molecule type" value="Genomic_DNA"/>
</dbReference>
<keyword evidence="4" id="KW-0788">Thiol protease</keyword>
<dbReference type="GO" id="GO:0008234">
    <property type="term" value="F:cysteine-type peptidase activity"/>
    <property type="evidence" value="ECO:0007669"/>
    <property type="project" value="UniProtKB-KW"/>
</dbReference>
<dbReference type="Pfam" id="PF18348">
    <property type="entry name" value="SH3_16"/>
    <property type="match status" value="1"/>
</dbReference>
<keyword evidence="7" id="KW-1185">Reference proteome</keyword>
<dbReference type="SUPFAM" id="SSF54001">
    <property type="entry name" value="Cysteine proteinases"/>
    <property type="match status" value="1"/>
</dbReference>
<evidence type="ECO:0000259" key="5">
    <source>
        <dbReference type="PROSITE" id="PS51935"/>
    </source>
</evidence>
<reference evidence="6 7" key="1">
    <citation type="submission" date="2018-05" db="EMBL/GenBank/DDBJ databases">
        <title>Genomic Encyclopedia of Type Strains, Phase IV (KMG-IV): sequencing the most valuable type-strain genomes for metagenomic binning, comparative biology and taxonomic classification.</title>
        <authorList>
            <person name="Goeker M."/>
        </authorList>
    </citation>
    <scope>NUCLEOTIDE SEQUENCE [LARGE SCALE GENOMIC DNA]</scope>
    <source>
        <strain evidence="6 7">DSM 103371</strain>
    </source>
</reference>
<proteinExistence type="inferred from homology"/>
<evidence type="ECO:0000256" key="1">
    <source>
        <dbReference type="ARBA" id="ARBA00007074"/>
    </source>
</evidence>